<gene>
    <name evidence="10" type="ORF">PROFUN_09043</name>
</gene>
<dbReference type="SMART" id="SM00049">
    <property type="entry name" value="DEP"/>
    <property type="match status" value="1"/>
</dbReference>
<dbReference type="PROSITE" id="PS00108">
    <property type="entry name" value="PROTEIN_KINASE_ST"/>
    <property type="match status" value="1"/>
</dbReference>
<feature type="repeat" description="ANK" evidence="7">
    <location>
        <begin position="74"/>
        <end position="106"/>
    </location>
</feature>
<dbReference type="GO" id="GO:0035556">
    <property type="term" value="P:intracellular signal transduction"/>
    <property type="evidence" value="ECO:0007669"/>
    <property type="project" value="InterPro"/>
</dbReference>
<dbReference type="InterPro" id="IPR036388">
    <property type="entry name" value="WH-like_DNA-bd_sf"/>
</dbReference>
<evidence type="ECO:0000256" key="5">
    <source>
        <dbReference type="ARBA" id="ARBA00022777"/>
    </source>
</evidence>
<evidence type="ECO:0000256" key="3">
    <source>
        <dbReference type="ARBA" id="ARBA00022679"/>
    </source>
</evidence>
<comment type="caution">
    <text evidence="10">The sequence shown here is derived from an EMBL/GenBank/DDBJ whole genome shotgun (WGS) entry which is preliminary data.</text>
</comment>
<keyword evidence="4" id="KW-0547">Nucleotide-binding</keyword>
<feature type="repeat" description="ANK" evidence="7">
    <location>
        <begin position="210"/>
        <end position="242"/>
    </location>
</feature>
<dbReference type="SUPFAM" id="SSF48403">
    <property type="entry name" value="Ankyrin repeat"/>
    <property type="match status" value="1"/>
</dbReference>
<evidence type="ECO:0000256" key="6">
    <source>
        <dbReference type="ARBA" id="ARBA00022840"/>
    </source>
</evidence>
<dbReference type="PANTHER" id="PTHR24351">
    <property type="entry name" value="RIBOSOMAL PROTEIN S6 KINASE"/>
    <property type="match status" value="1"/>
</dbReference>
<reference evidence="10 11" key="1">
    <citation type="journal article" date="2018" name="Genome Biol. Evol.">
        <title>Multiple Roots of Fruiting Body Formation in Amoebozoa.</title>
        <authorList>
            <person name="Hillmann F."/>
            <person name="Forbes G."/>
            <person name="Novohradska S."/>
            <person name="Ferling I."/>
            <person name="Riege K."/>
            <person name="Groth M."/>
            <person name="Westermann M."/>
            <person name="Marz M."/>
            <person name="Spaller T."/>
            <person name="Winckler T."/>
            <person name="Schaap P."/>
            <person name="Glockner G."/>
        </authorList>
    </citation>
    <scope>NUCLEOTIDE SEQUENCE [LARGE SCALE GENOMIC DNA]</scope>
    <source>
        <strain evidence="10 11">Jena</strain>
    </source>
</reference>
<keyword evidence="7" id="KW-0040">ANK repeat</keyword>
<evidence type="ECO:0000313" key="10">
    <source>
        <dbReference type="EMBL" id="PRP75557.1"/>
    </source>
</evidence>
<dbReference type="Proteomes" id="UP000241769">
    <property type="component" value="Unassembled WGS sequence"/>
</dbReference>
<accession>A0A2P6MV39</accession>
<dbReference type="InterPro" id="IPR045270">
    <property type="entry name" value="STKc_AGC"/>
</dbReference>
<keyword evidence="1" id="KW-0723">Serine/threonine-protein kinase</keyword>
<dbReference type="InParanoid" id="A0A2P6MV39"/>
<protein>
    <submittedName>
        <fullName evidence="10">Protein serine/threonine kinase</fullName>
    </submittedName>
</protein>
<evidence type="ECO:0000259" key="9">
    <source>
        <dbReference type="PROSITE" id="PS50186"/>
    </source>
</evidence>
<evidence type="ECO:0000313" key="11">
    <source>
        <dbReference type="Proteomes" id="UP000241769"/>
    </source>
</evidence>
<feature type="domain" description="Protein kinase" evidence="8">
    <location>
        <begin position="388"/>
        <end position="644"/>
    </location>
</feature>
<dbReference type="InterPro" id="IPR011009">
    <property type="entry name" value="Kinase-like_dom_sf"/>
</dbReference>
<dbReference type="CDD" id="cd05123">
    <property type="entry name" value="STKc_AGC"/>
    <property type="match status" value="1"/>
</dbReference>
<dbReference type="InterPro" id="IPR002110">
    <property type="entry name" value="Ankyrin_rpt"/>
</dbReference>
<dbReference type="Pfam" id="PF00069">
    <property type="entry name" value="Pkinase"/>
    <property type="match status" value="1"/>
</dbReference>
<dbReference type="PROSITE" id="PS50011">
    <property type="entry name" value="PROTEIN_KINASE_DOM"/>
    <property type="match status" value="1"/>
</dbReference>
<evidence type="ECO:0000256" key="4">
    <source>
        <dbReference type="ARBA" id="ARBA00022741"/>
    </source>
</evidence>
<dbReference type="OrthoDB" id="63267at2759"/>
<dbReference type="Gene3D" id="1.25.40.20">
    <property type="entry name" value="Ankyrin repeat-containing domain"/>
    <property type="match status" value="2"/>
</dbReference>
<dbReference type="PROSITE" id="PS50186">
    <property type="entry name" value="DEP"/>
    <property type="match status" value="1"/>
</dbReference>
<dbReference type="GO" id="GO:0005524">
    <property type="term" value="F:ATP binding"/>
    <property type="evidence" value="ECO:0007669"/>
    <property type="project" value="UniProtKB-KW"/>
</dbReference>
<name>A0A2P6MV39_9EUKA</name>
<dbReference type="SMART" id="SM00248">
    <property type="entry name" value="ANK"/>
    <property type="match status" value="5"/>
</dbReference>
<dbReference type="InterPro" id="IPR000719">
    <property type="entry name" value="Prot_kinase_dom"/>
</dbReference>
<dbReference type="STRING" id="1890364.A0A2P6MV39"/>
<keyword evidence="3" id="KW-0808">Transferase</keyword>
<dbReference type="Gene3D" id="1.10.510.10">
    <property type="entry name" value="Transferase(Phosphotransferase) domain 1"/>
    <property type="match status" value="1"/>
</dbReference>
<evidence type="ECO:0000256" key="7">
    <source>
        <dbReference type="PROSITE-ProRule" id="PRU00023"/>
    </source>
</evidence>
<dbReference type="PROSITE" id="PS50297">
    <property type="entry name" value="ANK_REP_REGION"/>
    <property type="match status" value="1"/>
</dbReference>
<dbReference type="FunFam" id="1.10.510.10:FF:000048">
    <property type="entry name" value="Protein kinase C"/>
    <property type="match status" value="1"/>
</dbReference>
<dbReference type="SMART" id="SM00220">
    <property type="entry name" value="S_TKc"/>
    <property type="match status" value="1"/>
</dbReference>
<dbReference type="Gene3D" id="3.30.200.20">
    <property type="entry name" value="Phosphorylase Kinase, domain 1"/>
    <property type="match status" value="1"/>
</dbReference>
<dbReference type="Gene3D" id="1.10.10.10">
    <property type="entry name" value="Winged helix-like DNA-binding domain superfamily/Winged helix DNA-binding domain"/>
    <property type="match status" value="1"/>
</dbReference>
<sequence length="702" mass="79804">MRALRNSFLVQDRRGNTQSVPKMKDGRFQLDVSTVQGVEKSAKIISLTNKDTPARTLLRGDASFIQKWIQNDENKTTPLQAAAANGHKQLVDLLLRSDPRVNINAVDEAGWTAFLCAASSGHTEVCNQLLAAGADPKIPNLQLTTALHYLCRKAVETPSTTTSVVSSNTLLNSNNTVSTAYDTAGPNKGYFELLDTCLRKGMDINQQNSFGETPLMQACARGNMEAVQWLLSKRAKWKMTNNKKETALYYAEKGGYTQIVKLLHNKQEQEAKKTLITHQNVKTDNYAEVTSIMRDSEAAIEQKDKKSFFITWKRVMLGSEVVDWILKNLPIRTREEATEYGRKLVESGYIHRVNKRNKFKDSKNHMYKFSDAGEAQVEPQSREEKVGIEDFDQLKVLGFGKVVLARKKDTDKIYALKLMDKQKILNKPRDFKNLMSEKRILQNDCCFLVHLHWAFQTETEFCLVMDFVGGGDLYYHWRKIRRFPEKVVQFIAAELVLALSYLHSCGIIYRDLKPQNILLDTDGHICLADFGLSKEVTQNIEVGLHTACGTPSYSAPEVLEGSPYGKSADYWSLGIVLYQFLCGKSPFEFDGDFAKLLRSIYSGDISYPKQIVSDNAHSFLEGLLCRDPRKRLDDPDVIKRHPFFKGIEFEKLEVKKLPSPIKVAEFDYAKNFDPKYTKMPVHDEKDDLRKPVPHVPEFSVMF</sequence>
<keyword evidence="2" id="KW-0597">Phosphoprotein</keyword>
<dbReference type="CDD" id="cd04371">
    <property type="entry name" value="DEP"/>
    <property type="match status" value="1"/>
</dbReference>
<dbReference type="SUPFAM" id="SSF46785">
    <property type="entry name" value="Winged helix' DNA-binding domain"/>
    <property type="match status" value="1"/>
</dbReference>
<feature type="domain" description="DEP" evidence="9">
    <location>
        <begin position="296"/>
        <end position="371"/>
    </location>
</feature>
<dbReference type="InterPro" id="IPR036770">
    <property type="entry name" value="Ankyrin_rpt-contain_sf"/>
</dbReference>
<keyword evidence="6" id="KW-0067">ATP-binding</keyword>
<feature type="repeat" description="ANK" evidence="7">
    <location>
        <begin position="109"/>
        <end position="141"/>
    </location>
</feature>
<dbReference type="InterPro" id="IPR036390">
    <property type="entry name" value="WH_DNA-bd_sf"/>
</dbReference>
<dbReference type="GO" id="GO:0004674">
    <property type="term" value="F:protein serine/threonine kinase activity"/>
    <property type="evidence" value="ECO:0007669"/>
    <property type="project" value="UniProtKB-KW"/>
</dbReference>
<organism evidence="10 11">
    <name type="scientific">Planoprotostelium fungivorum</name>
    <dbReference type="NCBI Taxonomy" id="1890364"/>
    <lineage>
        <taxon>Eukaryota</taxon>
        <taxon>Amoebozoa</taxon>
        <taxon>Evosea</taxon>
        <taxon>Variosea</taxon>
        <taxon>Cavosteliida</taxon>
        <taxon>Cavosteliaceae</taxon>
        <taxon>Planoprotostelium</taxon>
    </lineage>
</organism>
<evidence type="ECO:0000256" key="2">
    <source>
        <dbReference type="ARBA" id="ARBA00022553"/>
    </source>
</evidence>
<keyword evidence="5 10" id="KW-0418">Kinase</keyword>
<keyword evidence="11" id="KW-1185">Reference proteome</keyword>
<dbReference type="InterPro" id="IPR008271">
    <property type="entry name" value="Ser/Thr_kinase_AS"/>
</dbReference>
<dbReference type="AlphaFoldDB" id="A0A2P6MV39"/>
<evidence type="ECO:0000259" key="8">
    <source>
        <dbReference type="PROSITE" id="PS50011"/>
    </source>
</evidence>
<dbReference type="Pfam" id="PF12796">
    <property type="entry name" value="Ank_2"/>
    <property type="match status" value="2"/>
</dbReference>
<dbReference type="PROSITE" id="PS50088">
    <property type="entry name" value="ANK_REPEAT"/>
    <property type="match status" value="3"/>
</dbReference>
<evidence type="ECO:0000256" key="1">
    <source>
        <dbReference type="ARBA" id="ARBA00022527"/>
    </source>
</evidence>
<dbReference type="EMBL" id="MDYQ01000378">
    <property type="protein sequence ID" value="PRP75557.1"/>
    <property type="molecule type" value="Genomic_DNA"/>
</dbReference>
<proteinExistence type="predicted"/>
<dbReference type="InterPro" id="IPR000591">
    <property type="entry name" value="DEP_dom"/>
</dbReference>
<dbReference type="SUPFAM" id="SSF56112">
    <property type="entry name" value="Protein kinase-like (PK-like)"/>
    <property type="match status" value="1"/>
</dbReference>
<dbReference type="Pfam" id="PF00610">
    <property type="entry name" value="DEP"/>
    <property type="match status" value="1"/>
</dbReference>